<dbReference type="SMART" id="SM00355">
    <property type="entry name" value="ZnF_C2H2"/>
    <property type="match status" value="4"/>
</dbReference>
<protein>
    <recommendedName>
        <fullName evidence="9">Tigger transposable element-derived protein 4</fullName>
    </recommendedName>
</protein>
<keyword evidence="8" id="KW-1185">Reference proteome</keyword>
<evidence type="ECO:0000313" key="8">
    <source>
        <dbReference type="Proteomes" id="UP000791440"/>
    </source>
</evidence>
<evidence type="ECO:0000313" key="7">
    <source>
        <dbReference type="EMBL" id="KAG6455889.1"/>
    </source>
</evidence>
<dbReference type="InterPro" id="IPR013087">
    <property type="entry name" value="Znf_C2H2_type"/>
</dbReference>
<dbReference type="InterPro" id="IPR006600">
    <property type="entry name" value="HTH_CenpB_DNA-bd_dom"/>
</dbReference>
<keyword evidence="3" id="KW-0862">Zinc</keyword>
<dbReference type="PROSITE" id="PS50157">
    <property type="entry name" value="ZINC_FINGER_C2H2_2"/>
    <property type="match status" value="3"/>
</dbReference>
<feature type="region of interest" description="Disordered" evidence="4">
    <location>
        <begin position="677"/>
        <end position="701"/>
    </location>
</feature>
<dbReference type="SUPFAM" id="SSF57667">
    <property type="entry name" value="beta-beta-alpha zinc fingers"/>
    <property type="match status" value="2"/>
</dbReference>
<evidence type="ECO:0000256" key="4">
    <source>
        <dbReference type="SAM" id="MobiDB-lite"/>
    </source>
</evidence>
<feature type="domain" description="C2H2-type" evidence="5">
    <location>
        <begin position="147"/>
        <end position="174"/>
    </location>
</feature>
<keyword evidence="3" id="KW-0479">Metal-binding</keyword>
<feature type="domain" description="C2H2-type" evidence="5">
    <location>
        <begin position="120"/>
        <end position="147"/>
    </location>
</feature>
<feature type="compositionally biased region" description="Basic and acidic residues" evidence="4">
    <location>
        <begin position="1"/>
        <end position="10"/>
    </location>
</feature>
<feature type="domain" description="HTH CENPB-type" evidence="6">
    <location>
        <begin position="312"/>
        <end position="383"/>
    </location>
</feature>
<evidence type="ECO:0000259" key="6">
    <source>
        <dbReference type="PROSITE" id="PS51253"/>
    </source>
</evidence>
<name>A0A921ZF46_MANSE</name>
<dbReference type="PROSITE" id="PS00028">
    <property type="entry name" value="ZINC_FINGER_C2H2_1"/>
    <property type="match status" value="3"/>
</dbReference>
<dbReference type="Gene3D" id="1.10.10.60">
    <property type="entry name" value="Homeodomain-like"/>
    <property type="match status" value="1"/>
</dbReference>
<dbReference type="SUPFAM" id="SSF46689">
    <property type="entry name" value="Homeodomain-like"/>
    <property type="match status" value="1"/>
</dbReference>
<dbReference type="EMBL" id="JH668500">
    <property type="protein sequence ID" value="KAG6455889.1"/>
    <property type="molecule type" value="Genomic_DNA"/>
</dbReference>
<comment type="caution">
    <text evidence="7">The sequence shown here is derived from an EMBL/GenBank/DDBJ whole genome shotgun (WGS) entry which is preliminary data.</text>
</comment>
<reference evidence="7" key="2">
    <citation type="submission" date="2020-12" db="EMBL/GenBank/DDBJ databases">
        <authorList>
            <person name="Kanost M."/>
        </authorList>
    </citation>
    <scope>NUCLEOTIDE SEQUENCE</scope>
</reference>
<sequence>MALRKVKEEPESAESSSEDESLSSLKRKAESMVIRKRISEDSDDEPLVNNVLVTIEVQDVKEAQAFDFSMKSKPSTSKRKKIVKNKKKGRQFPCYICEAIFSTSQDLKTHSLEHQVKTRHKCEECGRYFKKAFSLRLHSKVHMEKSLKCPLCDLKFGFKVNLARHMMTHEKTVQCEMCSDKFHTKFQLKKHISSHPKRHYERTEEIKPCAIECKVEAISDHETEDAGTGIENDLKIDENGSEESNEHSYNYENKTEIYLRRQDLSYQTQCSIVNKLYKGRTVDEICKMYNLTPEVVNELWEDREKYMIHKKAGKKTLKYMNSLLDTRILEWFHNQKANNIQVSGKMLQDIAEAFAKESGFIAFNGSKKWLDRFKKRYNICFRGTPSKRDYQNVSVESKWKKIFFDEQWCDVRLGISDDDIYTGDEVGFYFNPSKGRIKKLAGRKFIQGYAKDRLAVFMCVNVLGTDRKKLLVCGTEDPLVHSYRDPDTLPVTYIRHSQAHFTTQMFEEYVKYWNRELQLQNRKAILVLDRAAIHSKLQLSHLKLVFVPWKAASGLMPMKNGISAAFRSEFRRLILEEKVMNVVRGVDRNMTCLEALYLLEKAWNRTPSDIITNSFVNTGYDVQPPQPNLYIVPKVTDNDEHMLCNMLKDYDVESYYTDLPNLDMFLTVDEELLTGQGTNGSVFGGNHRVTDPATQEREKEDILPLATEKPESNDKEMRIKKLRALQDLDIVRKYLLSSDTPYNVYCNLMEIEKFVMDEPISLE</sequence>
<feature type="region of interest" description="Disordered" evidence="4">
    <location>
        <begin position="1"/>
        <end position="29"/>
    </location>
</feature>
<dbReference type="AlphaFoldDB" id="A0A921ZF46"/>
<dbReference type="PANTHER" id="PTHR19303:SF73">
    <property type="entry name" value="PROTEIN PDC2"/>
    <property type="match status" value="1"/>
</dbReference>
<proteinExistence type="predicted"/>
<dbReference type="GO" id="GO:0008270">
    <property type="term" value="F:zinc ion binding"/>
    <property type="evidence" value="ECO:0007669"/>
    <property type="project" value="UniProtKB-KW"/>
</dbReference>
<comment type="subcellular location">
    <subcellularLocation>
        <location evidence="1">Nucleus</location>
    </subcellularLocation>
</comment>
<organism evidence="7 8">
    <name type="scientific">Manduca sexta</name>
    <name type="common">Tobacco hawkmoth</name>
    <name type="synonym">Tobacco hornworm</name>
    <dbReference type="NCBI Taxonomy" id="7130"/>
    <lineage>
        <taxon>Eukaryota</taxon>
        <taxon>Metazoa</taxon>
        <taxon>Ecdysozoa</taxon>
        <taxon>Arthropoda</taxon>
        <taxon>Hexapoda</taxon>
        <taxon>Insecta</taxon>
        <taxon>Pterygota</taxon>
        <taxon>Neoptera</taxon>
        <taxon>Endopterygota</taxon>
        <taxon>Lepidoptera</taxon>
        <taxon>Glossata</taxon>
        <taxon>Ditrysia</taxon>
        <taxon>Bombycoidea</taxon>
        <taxon>Sphingidae</taxon>
        <taxon>Sphinginae</taxon>
        <taxon>Sphingini</taxon>
        <taxon>Manduca</taxon>
    </lineage>
</organism>
<dbReference type="InterPro" id="IPR009057">
    <property type="entry name" value="Homeodomain-like_sf"/>
</dbReference>
<dbReference type="GO" id="GO:0003677">
    <property type="term" value="F:DNA binding"/>
    <property type="evidence" value="ECO:0007669"/>
    <property type="project" value="UniProtKB-KW"/>
</dbReference>
<dbReference type="InterPro" id="IPR004875">
    <property type="entry name" value="DDE_SF_endonuclease_dom"/>
</dbReference>
<dbReference type="PANTHER" id="PTHR19303">
    <property type="entry name" value="TRANSPOSON"/>
    <property type="match status" value="1"/>
</dbReference>
<feature type="compositionally biased region" description="Basic and acidic residues" evidence="4">
    <location>
        <begin position="688"/>
        <end position="701"/>
    </location>
</feature>
<dbReference type="Pfam" id="PF03184">
    <property type="entry name" value="DDE_1"/>
    <property type="match status" value="1"/>
</dbReference>
<keyword evidence="2" id="KW-0238">DNA-binding</keyword>
<dbReference type="Gene3D" id="3.30.160.60">
    <property type="entry name" value="Classic Zinc Finger"/>
    <property type="match status" value="2"/>
</dbReference>
<dbReference type="GO" id="GO:0005634">
    <property type="term" value="C:nucleus"/>
    <property type="evidence" value="ECO:0007669"/>
    <property type="project" value="UniProtKB-SubCell"/>
</dbReference>
<dbReference type="InterPro" id="IPR050863">
    <property type="entry name" value="CenT-Element_Derived"/>
</dbReference>
<dbReference type="InterPro" id="IPR036236">
    <property type="entry name" value="Znf_C2H2_sf"/>
</dbReference>
<gene>
    <name evidence="7" type="ORF">O3G_MSEX009444</name>
</gene>
<evidence type="ECO:0000256" key="2">
    <source>
        <dbReference type="ARBA" id="ARBA00023125"/>
    </source>
</evidence>
<dbReference type="Proteomes" id="UP000791440">
    <property type="component" value="Unassembled WGS sequence"/>
</dbReference>
<feature type="domain" description="C2H2-type" evidence="5">
    <location>
        <begin position="173"/>
        <end position="200"/>
    </location>
</feature>
<evidence type="ECO:0000256" key="1">
    <source>
        <dbReference type="ARBA" id="ARBA00004123"/>
    </source>
</evidence>
<dbReference type="Pfam" id="PF00096">
    <property type="entry name" value="zf-C2H2"/>
    <property type="match status" value="1"/>
</dbReference>
<evidence type="ECO:0000259" key="5">
    <source>
        <dbReference type="PROSITE" id="PS50157"/>
    </source>
</evidence>
<dbReference type="Pfam" id="PF03221">
    <property type="entry name" value="HTH_Tnp_Tc5"/>
    <property type="match status" value="1"/>
</dbReference>
<accession>A0A921ZF46</accession>
<evidence type="ECO:0000256" key="3">
    <source>
        <dbReference type="PROSITE-ProRule" id="PRU00042"/>
    </source>
</evidence>
<keyword evidence="3" id="KW-0863">Zinc-finger</keyword>
<reference evidence="7" key="1">
    <citation type="journal article" date="2016" name="Insect Biochem. Mol. Biol.">
        <title>Multifaceted biological insights from a draft genome sequence of the tobacco hornworm moth, Manduca sexta.</title>
        <authorList>
            <person name="Kanost M.R."/>
            <person name="Arrese E.L."/>
            <person name="Cao X."/>
            <person name="Chen Y.R."/>
            <person name="Chellapilla S."/>
            <person name="Goldsmith M.R."/>
            <person name="Grosse-Wilde E."/>
            <person name="Heckel D.G."/>
            <person name="Herndon N."/>
            <person name="Jiang H."/>
            <person name="Papanicolaou A."/>
            <person name="Qu J."/>
            <person name="Soulages J.L."/>
            <person name="Vogel H."/>
            <person name="Walters J."/>
            <person name="Waterhouse R.M."/>
            <person name="Ahn S.J."/>
            <person name="Almeida F.C."/>
            <person name="An C."/>
            <person name="Aqrawi P."/>
            <person name="Bretschneider A."/>
            <person name="Bryant W.B."/>
            <person name="Bucks S."/>
            <person name="Chao H."/>
            <person name="Chevignon G."/>
            <person name="Christen J.M."/>
            <person name="Clarke D.F."/>
            <person name="Dittmer N.T."/>
            <person name="Ferguson L.C.F."/>
            <person name="Garavelou S."/>
            <person name="Gordon K.H.J."/>
            <person name="Gunaratna R.T."/>
            <person name="Han Y."/>
            <person name="Hauser F."/>
            <person name="He Y."/>
            <person name="Heidel-Fischer H."/>
            <person name="Hirsh A."/>
            <person name="Hu Y."/>
            <person name="Jiang H."/>
            <person name="Kalra D."/>
            <person name="Klinner C."/>
            <person name="Konig C."/>
            <person name="Kovar C."/>
            <person name="Kroll A.R."/>
            <person name="Kuwar S.S."/>
            <person name="Lee S.L."/>
            <person name="Lehman R."/>
            <person name="Li K."/>
            <person name="Li Z."/>
            <person name="Liang H."/>
            <person name="Lovelace S."/>
            <person name="Lu Z."/>
            <person name="Mansfield J.H."/>
            <person name="McCulloch K.J."/>
            <person name="Mathew T."/>
            <person name="Morton B."/>
            <person name="Muzny D.M."/>
            <person name="Neunemann D."/>
            <person name="Ongeri F."/>
            <person name="Pauchet Y."/>
            <person name="Pu L.L."/>
            <person name="Pyrousis I."/>
            <person name="Rao X.J."/>
            <person name="Redding A."/>
            <person name="Roesel C."/>
            <person name="Sanchez-Gracia A."/>
            <person name="Schaack S."/>
            <person name="Shukla A."/>
            <person name="Tetreau G."/>
            <person name="Wang Y."/>
            <person name="Xiong G.H."/>
            <person name="Traut W."/>
            <person name="Walsh T.K."/>
            <person name="Worley K.C."/>
            <person name="Wu D."/>
            <person name="Wu W."/>
            <person name="Wu Y.Q."/>
            <person name="Zhang X."/>
            <person name="Zou Z."/>
            <person name="Zucker H."/>
            <person name="Briscoe A.D."/>
            <person name="Burmester T."/>
            <person name="Clem R.J."/>
            <person name="Feyereisen R."/>
            <person name="Grimmelikhuijzen C.J.P."/>
            <person name="Hamodrakas S.J."/>
            <person name="Hansson B.S."/>
            <person name="Huguet E."/>
            <person name="Jermiin L.S."/>
            <person name="Lan Q."/>
            <person name="Lehman H.K."/>
            <person name="Lorenzen M."/>
            <person name="Merzendorfer H."/>
            <person name="Michalopoulos I."/>
            <person name="Morton D.B."/>
            <person name="Muthukrishnan S."/>
            <person name="Oakeshott J.G."/>
            <person name="Palmer W."/>
            <person name="Park Y."/>
            <person name="Passarelli A.L."/>
            <person name="Rozas J."/>
            <person name="Schwartz L.M."/>
            <person name="Smith W."/>
            <person name="Southgate A."/>
            <person name="Vilcinskas A."/>
            <person name="Vogt R."/>
            <person name="Wang P."/>
            <person name="Werren J."/>
            <person name="Yu X.Q."/>
            <person name="Zhou J.J."/>
            <person name="Brown S.J."/>
            <person name="Scherer S.E."/>
            <person name="Richards S."/>
            <person name="Blissard G.W."/>
        </authorList>
    </citation>
    <scope>NUCLEOTIDE SEQUENCE</scope>
</reference>
<evidence type="ECO:0008006" key="9">
    <source>
        <dbReference type="Google" id="ProtNLM"/>
    </source>
</evidence>
<dbReference type="SMART" id="SM00674">
    <property type="entry name" value="CENPB"/>
    <property type="match status" value="1"/>
</dbReference>
<dbReference type="PROSITE" id="PS51253">
    <property type="entry name" value="HTH_CENPB"/>
    <property type="match status" value="1"/>
</dbReference>